<evidence type="ECO:0000256" key="1">
    <source>
        <dbReference type="ARBA" id="ARBA00009437"/>
    </source>
</evidence>
<dbReference type="InterPro" id="IPR036390">
    <property type="entry name" value="WH_DNA-bd_sf"/>
</dbReference>
<evidence type="ECO:0000256" key="2">
    <source>
        <dbReference type="ARBA" id="ARBA00023015"/>
    </source>
</evidence>
<gene>
    <name evidence="7" type="ORF">HRJ34_02610</name>
</gene>
<keyword evidence="4" id="KW-0804">Transcription</keyword>
<dbReference type="RefSeq" id="WP_208633246.1">
    <property type="nucleotide sequence ID" value="NZ_CP059319.1"/>
</dbReference>
<evidence type="ECO:0000256" key="5">
    <source>
        <dbReference type="SAM" id="SignalP"/>
    </source>
</evidence>
<feature type="domain" description="HTH lysR-type" evidence="6">
    <location>
        <begin position="1"/>
        <end position="58"/>
    </location>
</feature>
<dbReference type="GO" id="GO:0000976">
    <property type="term" value="F:transcription cis-regulatory region binding"/>
    <property type="evidence" value="ECO:0007669"/>
    <property type="project" value="TreeGrafter"/>
</dbReference>
<comment type="similarity">
    <text evidence="1">Belongs to the LysR transcriptional regulatory family.</text>
</comment>
<dbReference type="PROSITE" id="PS50931">
    <property type="entry name" value="HTH_LYSR"/>
    <property type="match status" value="1"/>
</dbReference>
<dbReference type="Proteomes" id="UP000664914">
    <property type="component" value="Chromosome"/>
</dbReference>
<name>A0A975HEI4_9SPHN</name>
<keyword evidence="3" id="KW-0238">DNA-binding</keyword>
<organism evidence="7 8">
    <name type="scientific">Rhizorhabdus wittichii</name>
    <dbReference type="NCBI Taxonomy" id="160791"/>
    <lineage>
        <taxon>Bacteria</taxon>
        <taxon>Pseudomonadati</taxon>
        <taxon>Pseudomonadota</taxon>
        <taxon>Alphaproteobacteria</taxon>
        <taxon>Sphingomonadales</taxon>
        <taxon>Sphingomonadaceae</taxon>
        <taxon>Rhizorhabdus</taxon>
    </lineage>
</organism>
<dbReference type="SUPFAM" id="SSF53850">
    <property type="entry name" value="Periplasmic binding protein-like II"/>
    <property type="match status" value="1"/>
</dbReference>
<keyword evidence="2" id="KW-0805">Transcription regulation</keyword>
<dbReference type="PANTHER" id="PTHR30126">
    <property type="entry name" value="HTH-TYPE TRANSCRIPTIONAL REGULATOR"/>
    <property type="match status" value="1"/>
</dbReference>
<dbReference type="Pfam" id="PF03466">
    <property type="entry name" value="LysR_substrate"/>
    <property type="match status" value="1"/>
</dbReference>
<dbReference type="Gene3D" id="1.10.10.10">
    <property type="entry name" value="Winged helix-like DNA-binding domain superfamily/Winged helix DNA-binding domain"/>
    <property type="match status" value="1"/>
</dbReference>
<dbReference type="InterPro" id="IPR005119">
    <property type="entry name" value="LysR_subst-bd"/>
</dbReference>
<dbReference type="InterPro" id="IPR000847">
    <property type="entry name" value="LysR_HTH_N"/>
</dbReference>
<dbReference type="GO" id="GO:0003700">
    <property type="term" value="F:DNA-binding transcription factor activity"/>
    <property type="evidence" value="ECO:0007669"/>
    <property type="project" value="InterPro"/>
</dbReference>
<evidence type="ECO:0000259" key="6">
    <source>
        <dbReference type="PROSITE" id="PS50931"/>
    </source>
</evidence>
<dbReference type="PANTHER" id="PTHR30126:SF21">
    <property type="entry name" value="TRANSCRIPTIONAL REGULATOR-RELATED"/>
    <property type="match status" value="1"/>
</dbReference>
<keyword evidence="5" id="KW-0732">Signal</keyword>
<dbReference type="Gene3D" id="3.40.190.10">
    <property type="entry name" value="Periplasmic binding protein-like II"/>
    <property type="match status" value="1"/>
</dbReference>
<dbReference type="EMBL" id="CP059319">
    <property type="protein sequence ID" value="QTH22440.1"/>
    <property type="molecule type" value="Genomic_DNA"/>
</dbReference>
<reference evidence="7" key="2">
    <citation type="submission" date="2021-04" db="EMBL/GenBank/DDBJ databases">
        <title>Isolation and genomic analysis of the ibuprofen-degrading bacterium Sphingomonas strain MPO218.</title>
        <authorList>
            <person name="Aulestia M."/>
            <person name="Flores A."/>
            <person name="Mangas E.L."/>
            <person name="Perez-Pulido A.J."/>
            <person name="Santero E."/>
            <person name="Camacho E.M."/>
        </authorList>
    </citation>
    <scope>NUCLEOTIDE SEQUENCE</scope>
    <source>
        <strain evidence="7">MPO218</strain>
    </source>
</reference>
<dbReference type="AlphaFoldDB" id="A0A975HEI4"/>
<proteinExistence type="inferred from homology"/>
<accession>A0A975HEI4</accession>
<reference evidence="7" key="1">
    <citation type="submission" date="2020-07" db="EMBL/GenBank/DDBJ databases">
        <authorList>
            <person name="Camacho E."/>
        </authorList>
    </citation>
    <scope>NUCLEOTIDE SEQUENCE</scope>
    <source>
        <strain evidence="7">MPO218</strain>
    </source>
</reference>
<evidence type="ECO:0000313" key="8">
    <source>
        <dbReference type="Proteomes" id="UP000664914"/>
    </source>
</evidence>
<dbReference type="FunFam" id="1.10.10.10:FF:000001">
    <property type="entry name" value="LysR family transcriptional regulator"/>
    <property type="match status" value="1"/>
</dbReference>
<evidence type="ECO:0000256" key="3">
    <source>
        <dbReference type="ARBA" id="ARBA00023125"/>
    </source>
</evidence>
<dbReference type="Pfam" id="PF00126">
    <property type="entry name" value="HTH_1"/>
    <property type="match status" value="1"/>
</dbReference>
<protein>
    <submittedName>
        <fullName evidence="7">LysR family transcriptional regulator</fullName>
    </submittedName>
</protein>
<dbReference type="SUPFAM" id="SSF46785">
    <property type="entry name" value="Winged helix' DNA-binding domain"/>
    <property type="match status" value="1"/>
</dbReference>
<evidence type="ECO:0000313" key="7">
    <source>
        <dbReference type="EMBL" id="QTH22440.1"/>
    </source>
</evidence>
<dbReference type="InterPro" id="IPR036388">
    <property type="entry name" value="WH-like_DNA-bd_sf"/>
</dbReference>
<sequence>MDIVLLRTFLAAASTGSFANAALRVNASASTVTERIRQLEHRVGARLFERDKRGCRLTAAGKRFHEPALKAIRTWEIACHDIALPEAFSRSIAIGGQYALWHHFLTDWLATARAALPDVAFRVTAGASARLNRDIVEGLLDLVVLYDPVFRKGITVEKLFDDDLVLVSGAGSDDWQAHYVRIEWGQGTLGEIAARLPSLPESGLILDLGIHSARWLVEQRMCGFMPRRVVQDLLDSGDLRLVEDAPRFHYPAYMCWRGDVDQDLVKDLARLLRSPFAGS</sequence>
<feature type="chain" id="PRO_5037676551" evidence="5">
    <location>
        <begin position="22"/>
        <end position="279"/>
    </location>
</feature>
<feature type="signal peptide" evidence="5">
    <location>
        <begin position="1"/>
        <end position="21"/>
    </location>
</feature>
<dbReference type="CDD" id="cd05466">
    <property type="entry name" value="PBP2_LTTR_substrate"/>
    <property type="match status" value="1"/>
</dbReference>
<evidence type="ECO:0000256" key="4">
    <source>
        <dbReference type="ARBA" id="ARBA00023163"/>
    </source>
</evidence>